<dbReference type="EMBL" id="QGKV02000832">
    <property type="protein sequence ID" value="KAF3545590.1"/>
    <property type="molecule type" value="Genomic_DNA"/>
</dbReference>
<reference evidence="3 4" key="1">
    <citation type="journal article" date="2020" name="BMC Genomics">
        <title>Intraspecific diversification of the crop wild relative Brassica cretica Lam. using demographic model selection.</title>
        <authorList>
            <person name="Kioukis A."/>
            <person name="Michalopoulou V.A."/>
            <person name="Briers L."/>
            <person name="Pirintsos S."/>
            <person name="Studholme D.J."/>
            <person name="Pavlidis P."/>
            <person name="Sarris P.F."/>
        </authorList>
    </citation>
    <scope>NUCLEOTIDE SEQUENCE [LARGE SCALE GENOMIC DNA]</scope>
    <source>
        <strain evidence="4">cv. PFS-1207/04</strain>
    </source>
</reference>
<protein>
    <recommendedName>
        <fullName evidence="2">DUF4283 domain-containing protein</fullName>
    </recommendedName>
</protein>
<evidence type="ECO:0000313" key="3">
    <source>
        <dbReference type="EMBL" id="KAF3545590.1"/>
    </source>
</evidence>
<dbReference type="InterPro" id="IPR025558">
    <property type="entry name" value="DUF4283"/>
</dbReference>
<accession>A0ABQ7C0C0</accession>
<feature type="compositionally biased region" description="Acidic residues" evidence="1">
    <location>
        <begin position="320"/>
        <end position="339"/>
    </location>
</feature>
<feature type="compositionally biased region" description="Polar residues" evidence="1">
    <location>
        <begin position="307"/>
        <end position="316"/>
    </location>
</feature>
<dbReference type="Pfam" id="PF14111">
    <property type="entry name" value="DUF4283"/>
    <property type="match status" value="1"/>
</dbReference>
<evidence type="ECO:0000256" key="1">
    <source>
        <dbReference type="SAM" id="MobiDB-lite"/>
    </source>
</evidence>
<feature type="compositionally biased region" description="Polar residues" evidence="1">
    <location>
        <begin position="350"/>
        <end position="372"/>
    </location>
</feature>
<proteinExistence type="predicted"/>
<dbReference type="PANTHER" id="PTHR31286">
    <property type="entry name" value="GLYCINE-RICH CELL WALL STRUCTURAL PROTEIN 1.8-LIKE"/>
    <property type="match status" value="1"/>
</dbReference>
<sequence length="392" mass="44101">MKFFCYLTNVSDQGELIIHYSPVVDLQDGVAVVDLPEDLTVDSKPLWSSYIVGHFIGDAPPHIGKVHATVNRLWYLKEKPAMIYAQFIAPKTILFRIEDQHMKARVLRCHFWHIADIPLVVQEWTPDTEASKPDLTAIPLWVDLKGVPGHLFYHKGLTFFGDTIGKTAKLHPNTVRCAQLDVAHILVVLHLENPLPERISIKGTDHTIQVSYPWLPPRCLICHQWGHAEKECGKKEASNNKTTHTVKNGKQKKDKSIVTEEAQPEVTVAEHSAMKDVEQSVGNDAPHDEHDTALNKDDPKPAVENSRWFQEQTSGKMLNDIEEGELESSSSDEDDEPESSDPPQKEIKTIPQNANKAKTSSRNEAGTNPQVQNDRKKSAKPTKNNNASNRRH</sequence>
<keyword evidence="4" id="KW-1185">Reference proteome</keyword>
<feature type="domain" description="DUF4283" evidence="2">
    <location>
        <begin position="46"/>
        <end position="129"/>
    </location>
</feature>
<evidence type="ECO:0000313" key="4">
    <source>
        <dbReference type="Proteomes" id="UP000266723"/>
    </source>
</evidence>
<evidence type="ECO:0000259" key="2">
    <source>
        <dbReference type="Pfam" id="PF14111"/>
    </source>
</evidence>
<comment type="caution">
    <text evidence="3">The sequence shown here is derived from an EMBL/GenBank/DDBJ whole genome shotgun (WGS) entry which is preliminary data.</text>
</comment>
<dbReference type="PANTHER" id="PTHR31286:SF148">
    <property type="entry name" value="DUF4283 DOMAIN-CONTAINING PROTEIN"/>
    <property type="match status" value="1"/>
</dbReference>
<dbReference type="InterPro" id="IPR040256">
    <property type="entry name" value="At4g02000-like"/>
</dbReference>
<name>A0ABQ7C0C0_BRACR</name>
<feature type="compositionally biased region" description="Basic and acidic residues" evidence="1">
    <location>
        <begin position="285"/>
        <end position="301"/>
    </location>
</feature>
<gene>
    <name evidence="3" type="ORF">DY000_02005474</name>
</gene>
<organism evidence="3 4">
    <name type="scientific">Brassica cretica</name>
    <name type="common">Mustard</name>
    <dbReference type="NCBI Taxonomy" id="69181"/>
    <lineage>
        <taxon>Eukaryota</taxon>
        <taxon>Viridiplantae</taxon>
        <taxon>Streptophyta</taxon>
        <taxon>Embryophyta</taxon>
        <taxon>Tracheophyta</taxon>
        <taxon>Spermatophyta</taxon>
        <taxon>Magnoliopsida</taxon>
        <taxon>eudicotyledons</taxon>
        <taxon>Gunneridae</taxon>
        <taxon>Pentapetalae</taxon>
        <taxon>rosids</taxon>
        <taxon>malvids</taxon>
        <taxon>Brassicales</taxon>
        <taxon>Brassicaceae</taxon>
        <taxon>Brassiceae</taxon>
        <taxon>Brassica</taxon>
    </lineage>
</organism>
<dbReference type="Proteomes" id="UP000266723">
    <property type="component" value="Unassembled WGS sequence"/>
</dbReference>
<feature type="region of interest" description="Disordered" evidence="1">
    <location>
        <begin position="232"/>
        <end position="392"/>
    </location>
</feature>
<feature type="compositionally biased region" description="Polar residues" evidence="1">
    <location>
        <begin position="381"/>
        <end position="392"/>
    </location>
</feature>